<dbReference type="PANTHER" id="PTHR43591">
    <property type="entry name" value="METHYLTRANSFERASE"/>
    <property type="match status" value="1"/>
</dbReference>
<protein>
    <submittedName>
        <fullName evidence="2">Related to methyltransferase</fullName>
    </submittedName>
</protein>
<feature type="compositionally biased region" description="Basic and acidic residues" evidence="1">
    <location>
        <begin position="419"/>
        <end position="429"/>
    </location>
</feature>
<sequence length="442" mass="50107">MDRQQQLSTPKVDQDPYNLTPSQAQTTYYADSMADGQSSKVDEDAQTRRSTYTYRSEADISKFIRQVHGRTINALSDQYLLPTDDEEWNRLNKQHTSVILGFSGRLYPVPETVNAILRPDGHGPKRILDLGTGTGVWAVEMAHEFPHAEVVGVDLAPCPLQPDEVPSNCRFEVDDINLGLQHFENQFDVIHIRFVAAGIKDFRKTMEDVHNCLKPGGIVLWVEIDYDLYSYTHGDFRHLTMASELNPDGAWLPRPAYEMVRSVIIGGSQIDVMAQLLDTEGLWNQTTLLDPDTCKAASMYLPLGPWATSKNPIEAQYLHYVGSLMRQDIKSGHRAVHPLLIRTGWTQEVVNKWSAEADKELDSMKDKALLRIRIAWGRRRAEPDCPAPPLPEAELSTEGSLAKYPFYYVYDTQEQTLNETKERNRDKPTTEPFHPKRAKPAA</sequence>
<evidence type="ECO:0000256" key="1">
    <source>
        <dbReference type="SAM" id="MobiDB-lite"/>
    </source>
</evidence>
<dbReference type="AlphaFoldDB" id="G4TU15"/>
<dbReference type="OrthoDB" id="2013972at2759"/>
<evidence type="ECO:0000313" key="3">
    <source>
        <dbReference type="Proteomes" id="UP000007148"/>
    </source>
</evidence>
<dbReference type="OMA" id="VEMAHEF"/>
<organism evidence="2 3">
    <name type="scientific">Serendipita indica (strain DSM 11827)</name>
    <name type="common">Root endophyte fungus</name>
    <name type="synonym">Piriformospora indica</name>
    <dbReference type="NCBI Taxonomy" id="1109443"/>
    <lineage>
        <taxon>Eukaryota</taxon>
        <taxon>Fungi</taxon>
        <taxon>Dikarya</taxon>
        <taxon>Basidiomycota</taxon>
        <taxon>Agaricomycotina</taxon>
        <taxon>Agaricomycetes</taxon>
        <taxon>Sebacinales</taxon>
        <taxon>Serendipitaceae</taxon>
        <taxon>Serendipita</taxon>
    </lineage>
</organism>
<dbReference type="GO" id="GO:0032259">
    <property type="term" value="P:methylation"/>
    <property type="evidence" value="ECO:0007669"/>
    <property type="project" value="UniProtKB-KW"/>
</dbReference>
<dbReference type="STRING" id="1109443.G4TU15"/>
<feature type="region of interest" description="Disordered" evidence="1">
    <location>
        <begin position="1"/>
        <end position="21"/>
    </location>
</feature>
<reference evidence="2 3" key="1">
    <citation type="journal article" date="2011" name="PLoS Pathog.">
        <title>Endophytic Life Strategies Decoded by Genome and Transcriptome Analyses of the Mutualistic Root Symbiont Piriformospora indica.</title>
        <authorList>
            <person name="Zuccaro A."/>
            <person name="Lahrmann U."/>
            <person name="Guldener U."/>
            <person name="Langen G."/>
            <person name="Pfiffi S."/>
            <person name="Biedenkopf D."/>
            <person name="Wong P."/>
            <person name="Samans B."/>
            <person name="Grimm C."/>
            <person name="Basiewicz M."/>
            <person name="Murat C."/>
            <person name="Martin F."/>
            <person name="Kogel K.H."/>
        </authorList>
    </citation>
    <scope>NUCLEOTIDE SEQUENCE [LARGE SCALE GENOMIC DNA]</scope>
    <source>
        <strain evidence="2 3">DSM 11827</strain>
    </source>
</reference>
<dbReference type="eggNOG" id="ENOG502S6PS">
    <property type="taxonomic scope" value="Eukaryota"/>
</dbReference>
<dbReference type="SUPFAM" id="SSF53335">
    <property type="entry name" value="S-adenosyl-L-methionine-dependent methyltransferases"/>
    <property type="match status" value="1"/>
</dbReference>
<dbReference type="Pfam" id="PF13489">
    <property type="entry name" value="Methyltransf_23"/>
    <property type="match status" value="1"/>
</dbReference>
<name>G4TU15_SERID</name>
<comment type="caution">
    <text evidence="2">The sequence shown here is derived from an EMBL/GenBank/DDBJ whole genome shotgun (WGS) entry which is preliminary data.</text>
</comment>
<dbReference type="Proteomes" id="UP000007148">
    <property type="component" value="Unassembled WGS sequence"/>
</dbReference>
<dbReference type="EMBL" id="CAFZ01000358">
    <property type="protein sequence ID" value="CCA74808.1"/>
    <property type="molecule type" value="Genomic_DNA"/>
</dbReference>
<dbReference type="CDD" id="cd02440">
    <property type="entry name" value="AdoMet_MTases"/>
    <property type="match status" value="1"/>
</dbReference>
<gene>
    <name evidence="2" type="ORF">PIIN_08777</name>
</gene>
<dbReference type="HOGENOM" id="CLU_010595_5_0_1"/>
<proteinExistence type="predicted"/>
<dbReference type="GO" id="GO:0008168">
    <property type="term" value="F:methyltransferase activity"/>
    <property type="evidence" value="ECO:0007669"/>
    <property type="project" value="UniProtKB-KW"/>
</dbReference>
<dbReference type="InParanoid" id="G4TU15"/>
<keyword evidence="2" id="KW-0489">Methyltransferase</keyword>
<evidence type="ECO:0000313" key="2">
    <source>
        <dbReference type="EMBL" id="CCA74808.1"/>
    </source>
</evidence>
<dbReference type="InterPro" id="IPR029063">
    <property type="entry name" value="SAM-dependent_MTases_sf"/>
</dbReference>
<feature type="region of interest" description="Disordered" evidence="1">
    <location>
        <begin position="415"/>
        <end position="442"/>
    </location>
</feature>
<dbReference type="PANTHER" id="PTHR43591:SF24">
    <property type="entry name" value="2-METHOXY-6-POLYPRENYL-1,4-BENZOQUINOL METHYLASE, MITOCHONDRIAL"/>
    <property type="match status" value="1"/>
</dbReference>
<keyword evidence="2" id="KW-0808">Transferase</keyword>
<accession>G4TU15</accession>
<keyword evidence="3" id="KW-1185">Reference proteome</keyword>
<dbReference type="Gene3D" id="3.40.50.150">
    <property type="entry name" value="Vaccinia Virus protein VP39"/>
    <property type="match status" value="1"/>
</dbReference>